<protein>
    <submittedName>
        <fullName evidence="2">Uncharacterized protein</fullName>
    </submittedName>
</protein>
<dbReference type="AlphaFoldDB" id="A0A699TQ29"/>
<dbReference type="EMBL" id="BKCJ011258200">
    <property type="protein sequence ID" value="GFD11298.1"/>
    <property type="molecule type" value="Genomic_DNA"/>
</dbReference>
<gene>
    <name evidence="2" type="ORF">Tci_883267</name>
</gene>
<feature type="region of interest" description="Disordered" evidence="1">
    <location>
        <begin position="92"/>
        <end position="144"/>
    </location>
</feature>
<feature type="compositionally biased region" description="Polar residues" evidence="1">
    <location>
        <begin position="132"/>
        <end position="144"/>
    </location>
</feature>
<evidence type="ECO:0000313" key="2">
    <source>
        <dbReference type="EMBL" id="GFD11298.1"/>
    </source>
</evidence>
<comment type="caution">
    <text evidence="2">The sequence shown here is derived from an EMBL/GenBank/DDBJ whole genome shotgun (WGS) entry which is preliminary data.</text>
</comment>
<feature type="compositionally biased region" description="Low complexity" evidence="1">
    <location>
        <begin position="47"/>
        <end position="62"/>
    </location>
</feature>
<evidence type="ECO:0000256" key="1">
    <source>
        <dbReference type="SAM" id="MobiDB-lite"/>
    </source>
</evidence>
<feature type="non-terminal residue" evidence="2">
    <location>
        <position position="1"/>
    </location>
</feature>
<sequence>FHTKKLFTTLRVNSPSFSGRIVPLFDKMLVHQGEGLGTPTEPHHTPFPEVESSHPTTSSIPLPSIPTAPIPTVTQHDTTPIIQYSRRERIAQSSALPTIADEPASPMRDVSKGEAFPTASGFIADQDRETIAKSSTLPHESTKG</sequence>
<organism evidence="2">
    <name type="scientific">Tanacetum cinerariifolium</name>
    <name type="common">Dalmatian daisy</name>
    <name type="synonym">Chrysanthemum cinerariifolium</name>
    <dbReference type="NCBI Taxonomy" id="118510"/>
    <lineage>
        <taxon>Eukaryota</taxon>
        <taxon>Viridiplantae</taxon>
        <taxon>Streptophyta</taxon>
        <taxon>Embryophyta</taxon>
        <taxon>Tracheophyta</taxon>
        <taxon>Spermatophyta</taxon>
        <taxon>Magnoliopsida</taxon>
        <taxon>eudicotyledons</taxon>
        <taxon>Gunneridae</taxon>
        <taxon>Pentapetalae</taxon>
        <taxon>asterids</taxon>
        <taxon>campanulids</taxon>
        <taxon>Asterales</taxon>
        <taxon>Asteraceae</taxon>
        <taxon>Asteroideae</taxon>
        <taxon>Anthemideae</taxon>
        <taxon>Anthemidinae</taxon>
        <taxon>Tanacetum</taxon>
    </lineage>
</organism>
<proteinExistence type="predicted"/>
<reference evidence="2" key="1">
    <citation type="journal article" date="2019" name="Sci. Rep.">
        <title>Draft genome of Tanacetum cinerariifolium, the natural source of mosquito coil.</title>
        <authorList>
            <person name="Yamashiro T."/>
            <person name="Shiraishi A."/>
            <person name="Satake H."/>
            <person name="Nakayama K."/>
        </authorList>
    </citation>
    <scope>NUCLEOTIDE SEQUENCE</scope>
</reference>
<feature type="region of interest" description="Disordered" evidence="1">
    <location>
        <begin position="38"/>
        <end position="74"/>
    </location>
</feature>
<accession>A0A699TQ29</accession>
<name>A0A699TQ29_TANCI</name>